<dbReference type="GO" id="GO:0009252">
    <property type="term" value="P:peptidoglycan biosynthetic process"/>
    <property type="evidence" value="ECO:0007669"/>
    <property type="project" value="TreeGrafter"/>
</dbReference>
<accession>T0YP00</accession>
<dbReference type="Gene3D" id="3.40.710.10">
    <property type="entry name" value="DD-peptidase/beta-lactamase superfamily"/>
    <property type="match status" value="1"/>
</dbReference>
<protein>
    <submittedName>
        <fullName evidence="4">Penicillin-binding protein, 1A family</fullName>
    </submittedName>
</protein>
<dbReference type="EMBL" id="AUZX01013051">
    <property type="protein sequence ID" value="EQD37226.1"/>
    <property type="molecule type" value="Genomic_DNA"/>
</dbReference>
<dbReference type="Pfam" id="PF00905">
    <property type="entry name" value="Transpeptidase"/>
    <property type="match status" value="1"/>
</dbReference>
<dbReference type="SUPFAM" id="SSF56601">
    <property type="entry name" value="beta-lactamase/transpeptidase-like"/>
    <property type="match status" value="1"/>
</dbReference>
<dbReference type="InterPro" id="IPR012338">
    <property type="entry name" value="Beta-lactam/transpept-like"/>
</dbReference>
<feature type="non-terminal residue" evidence="4">
    <location>
        <position position="1"/>
    </location>
</feature>
<reference evidence="4" key="2">
    <citation type="journal article" date="2014" name="ISME J.">
        <title>Microbial stratification in low pH oxic and suboxic macroscopic growths along an acid mine drainage.</title>
        <authorList>
            <person name="Mendez-Garcia C."/>
            <person name="Mesa V."/>
            <person name="Sprenger R.R."/>
            <person name="Richter M."/>
            <person name="Diez M.S."/>
            <person name="Solano J."/>
            <person name="Bargiela R."/>
            <person name="Golyshina O.V."/>
            <person name="Manteca A."/>
            <person name="Ramos J.L."/>
            <person name="Gallego J.R."/>
            <person name="Llorente I."/>
            <person name="Martins Dos Santos V.A."/>
            <person name="Jensen O.N."/>
            <person name="Pelaez A.I."/>
            <person name="Sanchez J."/>
            <person name="Ferrer M."/>
        </authorList>
    </citation>
    <scope>NUCLEOTIDE SEQUENCE</scope>
</reference>
<feature type="domain" description="Penicillin-binding protein transpeptidase" evidence="3">
    <location>
        <begin position="50"/>
        <end position="157"/>
    </location>
</feature>
<dbReference type="GO" id="GO:0008955">
    <property type="term" value="F:peptidoglycan glycosyltransferase activity"/>
    <property type="evidence" value="ECO:0007669"/>
    <property type="project" value="TreeGrafter"/>
</dbReference>
<comment type="caution">
    <text evidence="4">The sequence shown here is derived from an EMBL/GenBank/DDBJ whole genome shotgun (WGS) entry which is preliminary data.</text>
</comment>
<reference evidence="4" key="1">
    <citation type="submission" date="2013-08" db="EMBL/GenBank/DDBJ databases">
        <authorList>
            <person name="Mendez C."/>
            <person name="Richter M."/>
            <person name="Ferrer M."/>
            <person name="Sanchez J."/>
        </authorList>
    </citation>
    <scope>NUCLEOTIDE SEQUENCE</scope>
</reference>
<dbReference type="GO" id="GO:0030288">
    <property type="term" value="C:outer membrane-bounded periplasmic space"/>
    <property type="evidence" value="ECO:0007669"/>
    <property type="project" value="TreeGrafter"/>
</dbReference>
<organism evidence="4">
    <name type="scientific">mine drainage metagenome</name>
    <dbReference type="NCBI Taxonomy" id="410659"/>
    <lineage>
        <taxon>unclassified sequences</taxon>
        <taxon>metagenomes</taxon>
        <taxon>ecological metagenomes</taxon>
    </lineage>
</organism>
<dbReference type="AlphaFoldDB" id="T0YP00"/>
<evidence type="ECO:0000259" key="3">
    <source>
        <dbReference type="Pfam" id="PF00905"/>
    </source>
</evidence>
<keyword evidence="1" id="KW-0328">Glycosyltransferase</keyword>
<gene>
    <name evidence="4" type="ORF">B1A_17733</name>
</gene>
<dbReference type="PANTHER" id="PTHR32282">
    <property type="entry name" value="BINDING PROTEIN TRANSPEPTIDASE, PUTATIVE-RELATED"/>
    <property type="match status" value="1"/>
</dbReference>
<name>T0YP00_9ZZZZ</name>
<dbReference type="PANTHER" id="PTHR32282:SF33">
    <property type="entry name" value="PEPTIDOGLYCAN GLYCOSYLTRANSFERASE"/>
    <property type="match status" value="1"/>
</dbReference>
<evidence type="ECO:0000256" key="2">
    <source>
        <dbReference type="ARBA" id="ARBA00022679"/>
    </source>
</evidence>
<dbReference type="GO" id="GO:0008658">
    <property type="term" value="F:penicillin binding"/>
    <property type="evidence" value="ECO:0007669"/>
    <property type="project" value="InterPro"/>
</dbReference>
<feature type="non-terminal residue" evidence="4">
    <location>
        <position position="162"/>
    </location>
</feature>
<sequence length="162" mass="17718">EHDFLGPIPMRKALAESINLATIRMVRRIGVGNVISFGRRLGITTPLNHDLSLALGSSGVRPIELTAAYSIIANRGIREPVYSISRVVNFRKTTVFEHIPSPTKVYDPAYDYMLTSMLQSVISEGTGRDALVLPRLLAGKTGTTNDFKDAWFIGFSPDIAVG</sequence>
<dbReference type="InterPro" id="IPR001460">
    <property type="entry name" value="PCN-bd_Tpept"/>
</dbReference>
<evidence type="ECO:0000256" key="1">
    <source>
        <dbReference type="ARBA" id="ARBA00022676"/>
    </source>
</evidence>
<dbReference type="InterPro" id="IPR050396">
    <property type="entry name" value="Glycosyltr_51/Transpeptidase"/>
</dbReference>
<evidence type="ECO:0000313" key="4">
    <source>
        <dbReference type="EMBL" id="EQD37226.1"/>
    </source>
</evidence>
<proteinExistence type="predicted"/>
<keyword evidence="2" id="KW-0808">Transferase</keyword>